<sequence>MTHSNRNNLKISNTVWLLLFGTATIKAANFMSIPFIAIFLIKNSGLNAVEIGLIVALSPFASLMGGFLGGQLSDIFGRKNLLFISLSFLPFVFLGFYFSAELKDAHTRIIIFAVLNTLCGFFSSLFHPVSAALMGDLSPVELRGKIYQLRYFFTNIGAALGPALGGWLGINASRDNFLYTCYFYIFYFLILSFVFFHNRNNALTLTTVKRQKFKESYTALLGDKKLQRLILGGIVFNLCYSQIESTVAQIIANNFHDGIRYFSYLLTANGIIVISFQAPIYWLSRRMGLNISLVVGCGVFSVGMFLMAFQEISIIFLFVSIFFISIGEVFVFPISTELIEQLAPDSLRGSYFGAATFRNLGLSIGPIMGGYILTYYGSKSLFFTVSILAIVSVLVCLSGNKANLTALQRD</sequence>
<accession>A0ABW2QUJ0</accession>
<reference evidence="10" key="1">
    <citation type="journal article" date="2019" name="Int. J. Syst. Evol. Microbiol.">
        <title>The Global Catalogue of Microorganisms (GCM) 10K type strain sequencing project: providing services to taxonomists for standard genome sequencing and annotation.</title>
        <authorList>
            <consortium name="The Broad Institute Genomics Platform"/>
            <consortium name="The Broad Institute Genome Sequencing Center for Infectious Disease"/>
            <person name="Wu L."/>
            <person name="Ma J."/>
        </authorList>
    </citation>
    <scope>NUCLEOTIDE SEQUENCE [LARGE SCALE GENOMIC DNA]</scope>
    <source>
        <strain evidence="10">CCUG 62945</strain>
    </source>
</reference>
<evidence type="ECO:0000256" key="2">
    <source>
        <dbReference type="ARBA" id="ARBA00022448"/>
    </source>
</evidence>
<organism evidence="9 10">
    <name type="scientific">Iodobacter arcticus</name>
    <dbReference type="NCBI Taxonomy" id="590593"/>
    <lineage>
        <taxon>Bacteria</taxon>
        <taxon>Pseudomonadati</taxon>
        <taxon>Pseudomonadota</taxon>
        <taxon>Betaproteobacteria</taxon>
        <taxon>Neisseriales</taxon>
        <taxon>Chitinibacteraceae</taxon>
        <taxon>Iodobacter</taxon>
    </lineage>
</organism>
<feature type="transmembrane region" description="Helical" evidence="7">
    <location>
        <begin position="177"/>
        <end position="196"/>
    </location>
</feature>
<evidence type="ECO:0000256" key="3">
    <source>
        <dbReference type="ARBA" id="ARBA00022475"/>
    </source>
</evidence>
<dbReference type="InterPro" id="IPR005829">
    <property type="entry name" value="Sugar_transporter_CS"/>
</dbReference>
<dbReference type="PANTHER" id="PTHR23517">
    <property type="entry name" value="RESISTANCE PROTEIN MDTM, PUTATIVE-RELATED-RELATED"/>
    <property type="match status" value="1"/>
</dbReference>
<protein>
    <submittedName>
        <fullName evidence="9">MFS transporter</fullName>
    </submittedName>
</protein>
<dbReference type="InterPro" id="IPR050171">
    <property type="entry name" value="MFS_Transporters"/>
</dbReference>
<dbReference type="Gene3D" id="1.20.1250.20">
    <property type="entry name" value="MFS general substrate transporter like domains"/>
    <property type="match status" value="1"/>
</dbReference>
<proteinExistence type="predicted"/>
<dbReference type="InterPro" id="IPR036259">
    <property type="entry name" value="MFS_trans_sf"/>
</dbReference>
<feature type="transmembrane region" description="Helical" evidence="7">
    <location>
        <begin position="81"/>
        <end position="98"/>
    </location>
</feature>
<gene>
    <name evidence="9" type="ORF">ACFQNF_05835</name>
</gene>
<dbReference type="RefSeq" id="WP_380186854.1">
    <property type="nucleotide sequence ID" value="NZ_JBHTBQ010000009.1"/>
</dbReference>
<keyword evidence="2" id="KW-0813">Transport</keyword>
<dbReference type="Pfam" id="PF07690">
    <property type="entry name" value="MFS_1"/>
    <property type="match status" value="1"/>
</dbReference>
<evidence type="ECO:0000313" key="10">
    <source>
        <dbReference type="Proteomes" id="UP001596473"/>
    </source>
</evidence>
<feature type="transmembrane region" description="Helical" evidence="7">
    <location>
        <begin position="380"/>
        <end position="399"/>
    </location>
</feature>
<feature type="domain" description="Major facilitator superfamily (MFS) profile" evidence="8">
    <location>
        <begin position="15"/>
        <end position="404"/>
    </location>
</feature>
<dbReference type="InterPro" id="IPR020846">
    <property type="entry name" value="MFS_dom"/>
</dbReference>
<feature type="transmembrane region" description="Helical" evidence="7">
    <location>
        <begin position="315"/>
        <end position="339"/>
    </location>
</feature>
<keyword evidence="4 7" id="KW-0812">Transmembrane</keyword>
<dbReference type="Proteomes" id="UP001596473">
    <property type="component" value="Unassembled WGS sequence"/>
</dbReference>
<feature type="transmembrane region" description="Helical" evidence="7">
    <location>
        <begin position="149"/>
        <end position="170"/>
    </location>
</feature>
<feature type="transmembrane region" description="Helical" evidence="7">
    <location>
        <begin position="261"/>
        <end position="282"/>
    </location>
</feature>
<feature type="transmembrane region" description="Helical" evidence="7">
    <location>
        <begin position="15"/>
        <end position="41"/>
    </location>
</feature>
<evidence type="ECO:0000259" key="8">
    <source>
        <dbReference type="PROSITE" id="PS50850"/>
    </source>
</evidence>
<name>A0ABW2QUJ0_9NEIS</name>
<comment type="subcellular location">
    <subcellularLocation>
        <location evidence="1">Cell membrane</location>
        <topology evidence="1">Multi-pass membrane protein</topology>
    </subcellularLocation>
</comment>
<evidence type="ECO:0000313" key="9">
    <source>
        <dbReference type="EMBL" id="MFC7419396.1"/>
    </source>
</evidence>
<dbReference type="SUPFAM" id="SSF103473">
    <property type="entry name" value="MFS general substrate transporter"/>
    <property type="match status" value="1"/>
</dbReference>
<comment type="caution">
    <text evidence="9">The sequence shown here is derived from an EMBL/GenBank/DDBJ whole genome shotgun (WGS) entry which is preliminary data.</text>
</comment>
<evidence type="ECO:0000256" key="6">
    <source>
        <dbReference type="ARBA" id="ARBA00023136"/>
    </source>
</evidence>
<dbReference type="PROSITE" id="PS00216">
    <property type="entry name" value="SUGAR_TRANSPORT_1"/>
    <property type="match status" value="1"/>
</dbReference>
<keyword evidence="3" id="KW-1003">Cell membrane</keyword>
<keyword evidence="5 7" id="KW-1133">Transmembrane helix</keyword>
<dbReference type="PROSITE" id="PS50850">
    <property type="entry name" value="MFS"/>
    <property type="match status" value="1"/>
</dbReference>
<evidence type="ECO:0000256" key="4">
    <source>
        <dbReference type="ARBA" id="ARBA00022692"/>
    </source>
</evidence>
<dbReference type="PANTHER" id="PTHR23517:SF3">
    <property type="entry name" value="INTEGRAL MEMBRANE TRANSPORT PROTEIN"/>
    <property type="match status" value="1"/>
</dbReference>
<feature type="transmembrane region" description="Helical" evidence="7">
    <location>
        <begin position="110"/>
        <end position="129"/>
    </location>
</feature>
<evidence type="ECO:0000256" key="7">
    <source>
        <dbReference type="SAM" id="Phobius"/>
    </source>
</evidence>
<evidence type="ECO:0000256" key="1">
    <source>
        <dbReference type="ARBA" id="ARBA00004651"/>
    </source>
</evidence>
<feature type="transmembrane region" description="Helical" evidence="7">
    <location>
        <begin position="48"/>
        <end position="69"/>
    </location>
</feature>
<feature type="transmembrane region" description="Helical" evidence="7">
    <location>
        <begin position="351"/>
        <end position="374"/>
    </location>
</feature>
<evidence type="ECO:0000256" key="5">
    <source>
        <dbReference type="ARBA" id="ARBA00022989"/>
    </source>
</evidence>
<dbReference type="EMBL" id="JBHTBQ010000009">
    <property type="protein sequence ID" value="MFC7419396.1"/>
    <property type="molecule type" value="Genomic_DNA"/>
</dbReference>
<keyword evidence="10" id="KW-1185">Reference proteome</keyword>
<feature type="transmembrane region" description="Helical" evidence="7">
    <location>
        <begin position="289"/>
        <end position="309"/>
    </location>
</feature>
<keyword evidence="6 7" id="KW-0472">Membrane</keyword>
<dbReference type="InterPro" id="IPR011701">
    <property type="entry name" value="MFS"/>
</dbReference>